<evidence type="ECO:0000313" key="3">
    <source>
        <dbReference type="EMBL" id="VAV91571.1"/>
    </source>
</evidence>
<organism evidence="3">
    <name type="scientific">hydrothermal vent metagenome</name>
    <dbReference type="NCBI Taxonomy" id="652676"/>
    <lineage>
        <taxon>unclassified sequences</taxon>
        <taxon>metagenomes</taxon>
        <taxon>ecological metagenomes</taxon>
    </lineage>
</organism>
<protein>
    <recommendedName>
        <fullName evidence="2">HD-GYP domain-containing protein</fullName>
    </recommendedName>
</protein>
<dbReference type="PANTHER" id="PTHR45228:SF4">
    <property type="entry name" value="LIPOPROTEIN"/>
    <property type="match status" value="1"/>
</dbReference>
<reference evidence="3" key="1">
    <citation type="submission" date="2018-06" db="EMBL/GenBank/DDBJ databases">
        <authorList>
            <person name="Zhirakovskaya E."/>
        </authorList>
    </citation>
    <scope>NUCLEOTIDE SEQUENCE</scope>
</reference>
<dbReference type="CDD" id="cd00077">
    <property type="entry name" value="HDc"/>
    <property type="match status" value="1"/>
</dbReference>
<feature type="transmembrane region" description="Helical" evidence="1">
    <location>
        <begin position="147"/>
        <end position="169"/>
    </location>
</feature>
<dbReference type="InterPro" id="IPR052020">
    <property type="entry name" value="Cyclic_di-GMP/3'3'-cGAMP_PDE"/>
</dbReference>
<dbReference type="Pfam" id="PF01966">
    <property type="entry name" value="HD"/>
    <property type="match status" value="1"/>
</dbReference>
<dbReference type="InterPro" id="IPR006674">
    <property type="entry name" value="HD_domain"/>
</dbReference>
<feature type="non-terminal residue" evidence="3">
    <location>
        <position position="301"/>
    </location>
</feature>
<feature type="transmembrane region" description="Helical" evidence="1">
    <location>
        <begin position="12"/>
        <end position="35"/>
    </location>
</feature>
<proteinExistence type="predicted"/>
<feature type="transmembrane region" description="Helical" evidence="1">
    <location>
        <begin position="71"/>
        <end position="96"/>
    </location>
</feature>
<feature type="transmembrane region" description="Helical" evidence="1">
    <location>
        <begin position="41"/>
        <end position="59"/>
    </location>
</feature>
<feature type="domain" description="HD-GYP" evidence="2">
    <location>
        <begin position="234"/>
        <end position="301"/>
    </location>
</feature>
<dbReference type="PANTHER" id="PTHR45228">
    <property type="entry name" value="CYCLIC DI-GMP PHOSPHODIESTERASE TM_0186-RELATED"/>
    <property type="match status" value="1"/>
</dbReference>
<dbReference type="InterPro" id="IPR037522">
    <property type="entry name" value="HD_GYP_dom"/>
</dbReference>
<name>A0A3B0RIY3_9ZZZZ</name>
<dbReference type="SUPFAM" id="SSF109604">
    <property type="entry name" value="HD-domain/PDEase-like"/>
    <property type="match status" value="1"/>
</dbReference>
<keyword evidence="1" id="KW-0472">Membrane</keyword>
<sequence length="301" mass="32957">MFPNELAKQQEAKIRLAIVFSVLGLVILALLAVFQAFPEPLWLWVLFAAAFVFFEWNTVEVNDKLFASPSVMVILTAAVVFGPTSAVLGCAVMAALGPFQPVDLREHRWFQPAVNFGQMVITATVSVAVLVFVMGTGPVSSSNMWRVALASALAAITYGLVNYQLVSFIVRHVYGHRDVNAWSHMSQLVVPYLGMGFLGGLLGATYLLIGPASLPLIGIVFFTGYMAFESYAKLREAQLSTLAGFIKALEAKDLYTRGHTERVAYFSNMIGQEMGFNGTQLETLRWAALIHDVGKLAVPRE</sequence>
<dbReference type="EMBL" id="UOEI01000064">
    <property type="protein sequence ID" value="VAV91571.1"/>
    <property type="molecule type" value="Genomic_DNA"/>
</dbReference>
<dbReference type="AlphaFoldDB" id="A0A3B0RIY3"/>
<dbReference type="InterPro" id="IPR003607">
    <property type="entry name" value="HD/PDEase_dom"/>
</dbReference>
<dbReference type="PROSITE" id="PS51832">
    <property type="entry name" value="HD_GYP"/>
    <property type="match status" value="1"/>
</dbReference>
<feature type="transmembrane region" description="Helical" evidence="1">
    <location>
        <begin position="189"/>
        <end position="209"/>
    </location>
</feature>
<evidence type="ECO:0000259" key="2">
    <source>
        <dbReference type="PROSITE" id="PS51832"/>
    </source>
</evidence>
<feature type="transmembrane region" description="Helical" evidence="1">
    <location>
        <begin position="116"/>
        <end position="135"/>
    </location>
</feature>
<keyword evidence="1" id="KW-0812">Transmembrane</keyword>
<gene>
    <name evidence="3" type="ORF">MNBD_ACTINO01-2194</name>
</gene>
<keyword evidence="1" id="KW-1133">Transmembrane helix</keyword>
<accession>A0A3B0RIY3</accession>
<evidence type="ECO:0000256" key="1">
    <source>
        <dbReference type="SAM" id="Phobius"/>
    </source>
</evidence>
<dbReference type="Gene3D" id="1.10.3210.10">
    <property type="entry name" value="Hypothetical protein af1432"/>
    <property type="match status" value="1"/>
</dbReference>